<comment type="cofactor">
    <cofactor evidence="1">
        <name>Mg(2+)</name>
        <dbReference type="ChEBI" id="CHEBI:18420"/>
    </cofactor>
    <cofactor evidence="1">
        <name>Mn(2+)</name>
        <dbReference type="ChEBI" id="CHEBI:29035"/>
    </cofactor>
</comment>
<dbReference type="InterPro" id="IPR049126">
    <property type="entry name" value="FAN1-like_TPR"/>
</dbReference>
<evidence type="ECO:0000259" key="2">
    <source>
        <dbReference type="Pfam" id="PF21170"/>
    </source>
</evidence>
<dbReference type="GO" id="GO:0046872">
    <property type="term" value="F:metal ion binding"/>
    <property type="evidence" value="ECO:0007669"/>
    <property type="project" value="UniProtKB-KW"/>
</dbReference>
<dbReference type="EC" id="3.1.4.1" evidence="1"/>
<accession>A0A7J8BKG2</accession>
<sequence>MAGPSLRVCEGPRAVFSRALLLFNLTEPLEEEEAACGGQSQLATVLLVSLGRVAFPQYTVRRETRIFQDREDLLRCSGRQDVPCRCSFTPETWTLPRYAAAAHMLSDISTAMASGDWKEAYELSQRARKEWNELKHHPSLR</sequence>
<name>A0A7J8BKG2_MOLMO</name>
<comment type="subcellular location">
    <subcellularLocation>
        <location evidence="1">Nucleus</location>
    </subcellularLocation>
</comment>
<comment type="catalytic activity">
    <reaction evidence="1">
        <text>Hydrolytically removes 5'-nucleotides successively from the 3'-hydroxy termini of 3'-hydroxy-terminated oligonucleotides.</text>
        <dbReference type="EC" id="3.1.4.1"/>
    </reaction>
</comment>
<dbReference type="PANTHER" id="PTHR15749:SF4">
    <property type="entry name" value="FANCONI-ASSOCIATED NUCLEASE 1"/>
    <property type="match status" value="1"/>
</dbReference>
<dbReference type="AlphaFoldDB" id="A0A7J8BKG2"/>
<comment type="function">
    <text evidence="1">Nuclease required for the repair of DNA interstrand cross-links (ICL). Acts as a 5'-3' exonuclease that anchors at a cut end of DNA and cleaves DNA successively at every third nucleotide, allowing to excise an ICL from one strand through flanking incisions.</text>
</comment>
<gene>
    <name evidence="3" type="ORF">HJG59_004964</name>
</gene>
<protein>
    <recommendedName>
        <fullName evidence="1">Fanconi-associated nuclease</fullName>
        <ecNumber evidence="1">3.1.4.1</ecNumber>
    </recommendedName>
</protein>
<evidence type="ECO:0000313" key="4">
    <source>
        <dbReference type="Proteomes" id="UP000550707"/>
    </source>
</evidence>
<dbReference type="EMBL" id="JACASF010000024">
    <property type="protein sequence ID" value="KAF6399194.1"/>
    <property type="molecule type" value="Genomic_DNA"/>
</dbReference>
<reference evidence="3 4" key="1">
    <citation type="journal article" date="2020" name="Nature">
        <title>Six reference-quality genomes reveal evolution of bat adaptations.</title>
        <authorList>
            <person name="Jebb D."/>
            <person name="Huang Z."/>
            <person name="Pippel M."/>
            <person name="Hughes G.M."/>
            <person name="Lavrichenko K."/>
            <person name="Devanna P."/>
            <person name="Winkler S."/>
            <person name="Jermiin L.S."/>
            <person name="Skirmuntt E.C."/>
            <person name="Katzourakis A."/>
            <person name="Burkitt-Gray L."/>
            <person name="Ray D.A."/>
            <person name="Sullivan K.A.M."/>
            <person name="Roscito J.G."/>
            <person name="Kirilenko B.M."/>
            <person name="Davalos L.M."/>
            <person name="Corthals A.P."/>
            <person name="Power M.L."/>
            <person name="Jones G."/>
            <person name="Ransome R.D."/>
            <person name="Dechmann D.K.N."/>
            <person name="Locatelli A.G."/>
            <person name="Puechmaille S.J."/>
            <person name="Fedrigo O."/>
            <person name="Jarvis E.D."/>
            <person name="Hiller M."/>
            <person name="Vernes S.C."/>
            <person name="Myers E.W."/>
            <person name="Teeling E.C."/>
        </authorList>
    </citation>
    <scope>NUCLEOTIDE SEQUENCE [LARGE SCALE GENOMIC DNA]</scope>
    <source>
        <strain evidence="3">MMolMol1</strain>
        <tissue evidence="3">Muscle</tissue>
    </source>
</reference>
<comment type="similarity">
    <text evidence="1">Belongs to the FAN1 family.</text>
</comment>
<keyword evidence="4" id="KW-1185">Reference proteome</keyword>
<organism evidence="3 4">
    <name type="scientific">Molossus molossus</name>
    <name type="common">Pallas' mastiff bat</name>
    <name type="synonym">Vespertilio molossus</name>
    <dbReference type="NCBI Taxonomy" id="27622"/>
    <lineage>
        <taxon>Eukaryota</taxon>
        <taxon>Metazoa</taxon>
        <taxon>Chordata</taxon>
        <taxon>Craniata</taxon>
        <taxon>Vertebrata</taxon>
        <taxon>Euteleostomi</taxon>
        <taxon>Mammalia</taxon>
        <taxon>Eutheria</taxon>
        <taxon>Laurasiatheria</taxon>
        <taxon>Chiroptera</taxon>
        <taxon>Yangochiroptera</taxon>
        <taxon>Molossidae</taxon>
        <taxon>Molossus</taxon>
    </lineage>
</organism>
<evidence type="ECO:0000256" key="1">
    <source>
        <dbReference type="RuleBase" id="RU365033"/>
    </source>
</evidence>
<keyword evidence="1" id="KW-0540">Nuclease</keyword>
<dbReference type="GO" id="GO:0008409">
    <property type="term" value="F:5'-3' exonuclease activity"/>
    <property type="evidence" value="ECO:0007669"/>
    <property type="project" value="TreeGrafter"/>
</dbReference>
<dbReference type="GO" id="GO:0036297">
    <property type="term" value="P:interstrand cross-link repair"/>
    <property type="evidence" value="ECO:0007669"/>
    <property type="project" value="InterPro"/>
</dbReference>
<feature type="domain" description="Fanconi-associated nuclease 1-like TPR" evidence="2">
    <location>
        <begin position="96"/>
        <end position="141"/>
    </location>
</feature>
<keyword evidence="1" id="KW-0464">Manganese</keyword>
<dbReference type="Proteomes" id="UP000550707">
    <property type="component" value="Unassembled WGS sequence"/>
</dbReference>
<dbReference type="GO" id="GO:0005634">
    <property type="term" value="C:nucleus"/>
    <property type="evidence" value="ECO:0007669"/>
    <property type="project" value="UniProtKB-SubCell"/>
</dbReference>
<dbReference type="GO" id="GO:0017108">
    <property type="term" value="F:5'-flap endonuclease activity"/>
    <property type="evidence" value="ECO:0007669"/>
    <property type="project" value="TreeGrafter"/>
</dbReference>
<comment type="caution">
    <text evidence="3">The sequence shown here is derived from an EMBL/GenBank/DDBJ whole genome shotgun (WGS) entry which is preliminary data.</text>
</comment>
<dbReference type="GO" id="GO:0004528">
    <property type="term" value="F:phosphodiesterase I activity"/>
    <property type="evidence" value="ECO:0007669"/>
    <property type="project" value="UniProtKB-EC"/>
</dbReference>
<keyword evidence="1" id="KW-0234">DNA repair</keyword>
<keyword evidence="1" id="KW-0460">Magnesium</keyword>
<keyword evidence="1" id="KW-0378">Hydrolase</keyword>
<dbReference type="InterPro" id="IPR033315">
    <property type="entry name" value="Fan1-like"/>
</dbReference>
<dbReference type="PANTHER" id="PTHR15749">
    <property type="entry name" value="FANCONI-ASSOCIATED NUCLEASE 1"/>
    <property type="match status" value="1"/>
</dbReference>
<keyword evidence="1" id="KW-0539">Nucleus</keyword>
<dbReference type="Pfam" id="PF21170">
    <property type="entry name" value="FAN1_TPR"/>
    <property type="match status" value="1"/>
</dbReference>
<proteinExistence type="inferred from homology"/>
<keyword evidence="1" id="KW-0479">Metal-binding</keyword>
<evidence type="ECO:0000313" key="3">
    <source>
        <dbReference type="EMBL" id="KAF6399194.1"/>
    </source>
</evidence>
<keyword evidence="1" id="KW-0227">DNA damage</keyword>
<dbReference type="GO" id="GO:0070336">
    <property type="term" value="F:flap-structured DNA binding"/>
    <property type="evidence" value="ECO:0007669"/>
    <property type="project" value="TreeGrafter"/>
</dbReference>